<dbReference type="PANTHER" id="PTHR43671:SF13">
    <property type="entry name" value="SERINE_THREONINE-PROTEIN KINASE NEK2"/>
    <property type="match status" value="1"/>
</dbReference>
<evidence type="ECO:0000256" key="2">
    <source>
        <dbReference type="ARBA" id="ARBA00022679"/>
    </source>
</evidence>
<dbReference type="SUPFAM" id="SSF56112">
    <property type="entry name" value="Protein kinase-like (PK-like)"/>
    <property type="match status" value="1"/>
</dbReference>
<dbReference type="InterPro" id="IPR050660">
    <property type="entry name" value="NEK_Ser/Thr_kinase"/>
</dbReference>
<dbReference type="InterPro" id="IPR011009">
    <property type="entry name" value="Kinase-like_dom_sf"/>
</dbReference>
<sequence length="557" mass="59246">MAMVKTHVSTHELVAGRYRLLDVVNQETNRVSWYGEYVEDTGAARPCLVTRIGLPPDQGEEKARQAADRVLRMSETVARLCPGRIATVVDAVQEEGSLWTVTEWIDGLPLGQLLAQKGSFSPARAAAIGLELLDVLETAHGEGITHGELSPGQVFLRARGPLVLTGFGLAGATLAPRVAAPSYASPEQARDERIGPAADLWALGAILYTMVEGRPPYRDRDRPESTLKGVDRLPLRTPLRAGPLTGTVQGLLRKDSRERLTRTVVRQSLTRVLDEDPHGVMPAPKLKRACAAARHIGPQWSGRAMAAGTALAVVTVAVAALAVTHQLPDSDDTASGGAQARPSASAGPPSEDAGDRGPATPTPTAPPTASGRPSPSTSPDASPSAPPSAPASAPPSASPDALPDGFRVYRAPEGFSVALPAGWKRLETARGADQAYRITFGAAGDPRTLAVTYSESAGPDPVAIWRDEVEPNLRKADGFRRLGDIEARTYQGYKAADMEWLQDVDGTQVRTFGRGFLLGGHRSFSLRWTTPAADWDKSANRQALDTFLRTFRPGSAA</sequence>
<evidence type="ECO:0000256" key="5">
    <source>
        <dbReference type="ARBA" id="ARBA00022840"/>
    </source>
</evidence>
<gene>
    <name evidence="8" type="ORF">AB0E89_33030</name>
</gene>
<keyword evidence="9" id="KW-1185">Reference proteome</keyword>
<evidence type="ECO:0000313" key="9">
    <source>
        <dbReference type="Proteomes" id="UP001550739"/>
    </source>
</evidence>
<comment type="caution">
    <text evidence="8">The sequence shown here is derived from an EMBL/GenBank/DDBJ whole genome shotgun (WGS) entry which is preliminary data.</text>
</comment>
<feature type="compositionally biased region" description="Pro residues" evidence="6">
    <location>
        <begin position="384"/>
        <end position="397"/>
    </location>
</feature>
<feature type="compositionally biased region" description="Low complexity" evidence="6">
    <location>
        <begin position="367"/>
        <end position="383"/>
    </location>
</feature>
<dbReference type="RefSeq" id="WP_334582304.1">
    <property type="nucleotide sequence ID" value="NZ_JBEZVE010000020.1"/>
</dbReference>
<feature type="domain" description="Protein kinase" evidence="7">
    <location>
        <begin position="18"/>
        <end position="281"/>
    </location>
</feature>
<evidence type="ECO:0000256" key="6">
    <source>
        <dbReference type="SAM" id="MobiDB-lite"/>
    </source>
</evidence>
<proteinExistence type="predicted"/>
<feature type="region of interest" description="Disordered" evidence="6">
    <location>
        <begin position="328"/>
        <end position="405"/>
    </location>
</feature>
<organism evidence="8 9">
    <name type="scientific">Streptomyces sp. 900129855</name>
    <dbReference type="NCBI Taxonomy" id="3155129"/>
    <lineage>
        <taxon>Bacteria</taxon>
        <taxon>Bacillati</taxon>
        <taxon>Actinomycetota</taxon>
        <taxon>Actinomycetes</taxon>
        <taxon>Kitasatosporales</taxon>
        <taxon>Streptomycetaceae</taxon>
        <taxon>Streptomyces</taxon>
    </lineage>
</organism>
<dbReference type="CDD" id="cd14014">
    <property type="entry name" value="STKc_PknB_like"/>
    <property type="match status" value="1"/>
</dbReference>
<evidence type="ECO:0000259" key="7">
    <source>
        <dbReference type="PROSITE" id="PS50011"/>
    </source>
</evidence>
<dbReference type="SMART" id="SM00220">
    <property type="entry name" value="S_TKc"/>
    <property type="match status" value="1"/>
</dbReference>
<dbReference type="PANTHER" id="PTHR43671">
    <property type="entry name" value="SERINE/THREONINE-PROTEIN KINASE NEK"/>
    <property type="match status" value="1"/>
</dbReference>
<dbReference type="PROSITE" id="PS50011">
    <property type="entry name" value="PROTEIN_KINASE_DOM"/>
    <property type="match status" value="1"/>
</dbReference>
<dbReference type="Pfam" id="PF00069">
    <property type="entry name" value="Pkinase"/>
    <property type="match status" value="1"/>
</dbReference>
<keyword evidence="5" id="KW-0067">ATP-binding</keyword>
<keyword evidence="2 8" id="KW-0808">Transferase</keyword>
<evidence type="ECO:0000256" key="1">
    <source>
        <dbReference type="ARBA" id="ARBA00012513"/>
    </source>
</evidence>
<evidence type="ECO:0000256" key="4">
    <source>
        <dbReference type="ARBA" id="ARBA00022777"/>
    </source>
</evidence>
<dbReference type="Proteomes" id="UP001550739">
    <property type="component" value="Unassembled WGS sequence"/>
</dbReference>
<dbReference type="Gene3D" id="1.10.510.10">
    <property type="entry name" value="Transferase(Phosphotransferase) domain 1"/>
    <property type="match status" value="1"/>
</dbReference>
<evidence type="ECO:0000256" key="3">
    <source>
        <dbReference type="ARBA" id="ARBA00022741"/>
    </source>
</evidence>
<dbReference type="Gene3D" id="3.40.1000.10">
    <property type="entry name" value="Mog1/PsbP, alpha/beta/alpha sandwich"/>
    <property type="match status" value="1"/>
</dbReference>
<name>A0ABV2ZRX7_9ACTN</name>
<reference evidence="8 9" key="1">
    <citation type="submission" date="2024-06" db="EMBL/GenBank/DDBJ databases">
        <title>The Natural Products Discovery Center: Release of the First 8490 Sequenced Strains for Exploring Actinobacteria Biosynthetic Diversity.</title>
        <authorList>
            <person name="Kalkreuter E."/>
            <person name="Kautsar S.A."/>
            <person name="Yang D."/>
            <person name="Bader C.D."/>
            <person name="Teijaro C.N."/>
            <person name="Fluegel L."/>
            <person name="Davis C.M."/>
            <person name="Simpson J.R."/>
            <person name="Lauterbach L."/>
            <person name="Steele A.D."/>
            <person name="Gui C."/>
            <person name="Meng S."/>
            <person name="Li G."/>
            <person name="Viehrig K."/>
            <person name="Ye F."/>
            <person name="Su P."/>
            <person name="Kiefer A.F."/>
            <person name="Nichols A."/>
            <person name="Cepeda A.J."/>
            <person name="Yan W."/>
            <person name="Fan B."/>
            <person name="Jiang Y."/>
            <person name="Adhikari A."/>
            <person name="Zheng C.-J."/>
            <person name="Schuster L."/>
            <person name="Cowan T.M."/>
            <person name="Smanski M.J."/>
            <person name="Chevrette M.G."/>
            <person name="De Carvalho L.P.S."/>
            <person name="Shen B."/>
        </authorList>
    </citation>
    <scope>NUCLEOTIDE SEQUENCE [LARGE SCALE GENOMIC DNA]</scope>
    <source>
        <strain evidence="8 9">NPDC033843</strain>
    </source>
</reference>
<dbReference type="EMBL" id="JBEZVE010000020">
    <property type="protein sequence ID" value="MEU3785309.1"/>
    <property type="molecule type" value="Genomic_DNA"/>
</dbReference>
<dbReference type="GO" id="GO:0004674">
    <property type="term" value="F:protein serine/threonine kinase activity"/>
    <property type="evidence" value="ECO:0007669"/>
    <property type="project" value="UniProtKB-EC"/>
</dbReference>
<protein>
    <recommendedName>
        <fullName evidence="1">non-specific serine/threonine protein kinase</fullName>
        <ecNumber evidence="1">2.7.11.1</ecNumber>
    </recommendedName>
</protein>
<keyword evidence="4 8" id="KW-0418">Kinase</keyword>
<evidence type="ECO:0000313" key="8">
    <source>
        <dbReference type="EMBL" id="MEU3785309.1"/>
    </source>
</evidence>
<keyword evidence="3" id="KW-0547">Nucleotide-binding</keyword>
<dbReference type="EC" id="2.7.11.1" evidence="1"/>
<dbReference type="InterPro" id="IPR000719">
    <property type="entry name" value="Prot_kinase_dom"/>
</dbReference>
<accession>A0ABV2ZRX7</accession>